<evidence type="ECO:0000313" key="3">
    <source>
        <dbReference type="Proteomes" id="UP000245119"/>
    </source>
</evidence>
<dbReference type="EMBL" id="PZQS01000012">
    <property type="protein sequence ID" value="PVD21352.1"/>
    <property type="molecule type" value="Genomic_DNA"/>
</dbReference>
<evidence type="ECO:0000313" key="2">
    <source>
        <dbReference type="EMBL" id="PVD21352.1"/>
    </source>
</evidence>
<keyword evidence="3" id="KW-1185">Reference proteome</keyword>
<proteinExistence type="predicted"/>
<gene>
    <name evidence="2" type="ORF">C0Q70_19525</name>
</gene>
<organism evidence="2 3">
    <name type="scientific">Pomacea canaliculata</name>
    <name type="common">Golden apple snail</name>
    <dbReference type="NCBI Taxonomy" id="400727"/>
    <lineage>
        <taxon>Eukaryota</taxon>
        <taxon>Metazoa</taxon>
        <taxon>Spiralia</taxon>
        <taxon>Lophotrochozoa</taxon>
        <taxon>Mollusca</taxon>
        <taxon>Gastropoda</taxon>
        <taxon>Caenogastropoda</taxon>
        <taxon>Architaenioglossa</taxon>
        <taxon>Ampullarioidea</taxon>
        <taxon>Ampullariidae</taxon>
        <taxon>Pomacea</taxon>
    </lineage>
</organism>
<feature type="transmembrane region" description="Helical" evidence="1">
    <location>
        <begin position="12"/>
        <end position="37"/>
    </location>
</feature>
<evidence type="ECO:0000256" key="1">
    <source>
        <dbReference type="SAM" id="Phobius"/>
    </source>
</evidence>
<keyword evidence="1" id="KW-1133">Transmembrane helix</keyword>
<sequence length="182" mass="19855">MPCCVADSESLVKIVAIVTCLVVLVLLTLACIVGRHYCSPSACTMHRDTAHSTGHLACPQSQSSEVRLLLAFCTLKKKNTTNNSSNKKTFCGSCRQRRELEHRRQMNVLKNAGEGDLGGGVREDPRSSTFQGCDAVFIAICAVLTSPYRADRKPTNQELPATLRDEKTGSATCRLRQEVGEP</sequence>
<keyword evidence="1" id="KW-0812">Transmembrane</keyword>
<comment type="caution">
    <text evidence="2">The sequence shown here is derived from an EMBL/GenBank/DDBJ whole genome shotgun (WGS) entry which is preliminary data.</text>
</comment>
<dbReference type="Proteomes" id="UP000245119">
    <property type="component" value="Linkage Group LG12"/>
</dbReference>
<name>A0A2T7NJK3_POMCA</name>
<accession>A0A2T7NJK3</accession>
<keyword evidence="1" id="KW-0472">Membrane</keyword>
<reference evidence="2 3" key="1">
    <citation type="submission" date="2018-04" db="EMBL/GenBank/DDBJ databases">
        <title>The genome of golden apple snail Pomacea canaliculata provides insight into stress tolerance and invasive adaptation.</title>
        <authorList>
            <person name="Liu C."/>
            <person name="Liu B."/>
            <person name="Ren Y."/>
            <person name="Zhang Y."/>
            <person name="Wang H."/>
            <person name="Li S."/>
            <person name="Jiang F."/>
            <person name="Yin L."/>
            <person name="Zhang G."/>
            <person name="Qian W."/>
            <person name="Fan W."/>
        </authorList>
    </citation>
    <scope>NUCLEOTIDE SEQUENCE [LARGE SCALE GENOMIC DNA]</scope>
    <source>
        <strain evidence="2">SZHN2017</strain>
        <tissue evidence="2">Muscle</tissue>
    </source>
</reference>
<dbReference type="AlphaFoldDB" id="A0A2T7NJK3"/>
<protein>
    <submittedName>
        <fullName evidence="2">Uncharacterized protein</fullName>
    </submittedName>
</protein>